<feature type="signal peptide" evidence="1">
    <location>
        <begin position="1"/>
        <end position="23"/>
    </location>
</feature>
<organism evidence="2 3">
    <name type="scientific">Marimonas arenosa</name>
    <dbReference type="NCBI Taxonomy" id="1795305"/>
    <lineage>
        <taxon>Bacteria</taxon>
        <taxon>Pseudomonadati</taxon>
        <taxon>Pseudomonadota</taxon>
        <taxon>Alphaproteobacteria</taxon>
        <taxon>Rhodobacterales</taxon>
        <taxon>Paracoccaceae</taxon>
        <taxon>Marimonas</taxon>
    </lineage>
</organism>
<evidence type="ECO:0000313" key="2">
    <source>
        <dbReference type="EMBL" id="MDQ2090992.1"/>
    </source>
</evidence>
<keyword evidence="1" id="KW-0732">Signal</keyword>
<evidence type="ECO:0000256" key="1">
    <source>
        <dbReference type="SAM" id="SignalP"/>
    </source>
</evidence>
<comment type="caution">
    <text evidence="2">The sequence shown here is derived from an EMBL/GenBank/DDBJ whole genome shotgun (WGS) entry which is preliminary data.</text>
</comment>
<gene>
    <name evidence="2" type="ORF">NO357_13895</name>
</gene>
<dbReference type="RefSeq" id="WP_306736281.1">
    <property type="nucleotide sequence ID" value="NZ_JANHAX010000004.1"/>
</dbReference>
<accession>A0AAE3WFY1</accession>
<evidence type="ECO:0000313" key="3">
    <source>
        <dbReference type="Proteomes" id="UP001226762"/>
    </source>
</evidence>
<dbReference type="Proteomes" id="UP001226762">
    <property type="component" value="Unassembled WGS sequence"/>
</dbReference>
<reference evidence="2" key="1">
    <citation type="submission" date="2022-07" db="EMBL/GenBank/DDBJ databases">
        <authorList>
            <person name="Otstavnykh N."/>
            <person name="Isaeva M."/>
            <person name="Bystritskaya E."/>
        </authorList>
    </citation>
    <scope>NUCLEOTIDE SEQUENCE</scope>
    <source>
        <strain evidence="2">KCTC 52189</strain>
    </source>
</reference>
<proteinExistence type="predicted"/>
<reference evidence="2" key="2">
    <citation type="submission" date="2023-02" db="EMBL/GenBank/DDBJ databases">
        <title>'Rhodoalgimonas zhirmunskyi' gen. nov., isolated from a red alga.</title>
        <authorList>
            <person name="Nedashkovskaya O.I."/>
            <person name="Otstavnykh N.Y."/>
            <person name="Bystritskaya E.P."/>
            <person name="Balabanova L.A."/>
            <person name="Isaeva M.P."/>
        </authorList>
    </citation>
    <scope>NUCLEOTIDE SEQUENCE</scope>
    <source>
        <strain evidence="2">KCTC 52189</strain>
    </source>
</reference>
<keyword evidence="3" id="KW-1185">Reference proteome</keyword>
<name>A0AAE3WFY1_9RHOB</name>
<sequence>MRSLLFAMFLLAGLITLPVQTLAQGGGDTLAKLNFCDPLMGLNEDNDDDDEDYERELVRLFDQERSEVLTSEADVMNALYEEKWDLATGAIVERAELCANEPSYVVQWTQIMGEGEDGQPAVVAEGLLSYRRDGTFRFVFAKRPYDGTWEFKEGQMNMTASWLNAGETLVVPVERVITPVEIIYSNGREKDSYEEEIYRVGPFRNLRLSTTHKGQLQDCKCP</sequence>
<dbReference type="EMBL" id="JANHAX010000004">
    <property type="protein sequence ID" value="MDQ2090992.1"/>
    <property type="molecule type" value="Genomic_DNA"/>
</dbReference>
<feature type="chain" id="PRO_5042018056" evidence="1">
    <location>
        <begin position="24"/>
        <end position="222"/>
    </location>
</feature>
<dbReference type="AlphaFoldDB" id="A0AAE3WFY1"/>
<protein>
    <submittedName>
        <fullName evidence="2">Uncharacterized protein</fullName>
    </submittedName>
</protein>